<dbReference type="Proteomes" id="UP001235939">
    <property type="component" value="Chromosome 03"/>
</dbReference>
<dbReference type="CDD" id="cd03250">
    <property type="entry name" value="ABCC_MRP_domain1"/>
    <property type="match status" value="1"/>
</dbReference>
<dbReference type="PANTHER" id="PTHR24223">
    <property type="entry name" value="ATP-BINDING CASSETTE SUB-FAMILY C"/>
    <property type="match status" value="1"/>
</dbReference>
<protein>
    <submittedName>
        <fullName evidence="4">ABCC1</fullName>
    </submittedName>
</protein>
<keyword evidence="1" id="KW-0547">Nucleotide-binding</keyword>
<accession>A0ABY6K9Z6</accession>
<organism evidence="4 5">
    <name type="scientific">Cordylochernes scorpioides</name>
    <dbReference type="NCBI Taxonomy" id="51811"/>
    <lineage>
        <taxon>Eukaryota</taxon>
        <taxon>Metazoa</taxon>
        <taxon>Ecdysozoa</taxon>
        <taxon>Arthropoda</taxon>
        <taxon>Chelicerata</taxon>
        <taxon>Arachnida</taxon>
        <taxon>Pseudoscorpiones</taxon>
        <taxon>Cheliferoidea</taxon>
        <taxon>Chernetidae</taxon>
        <taxon>Cordylochernes</taxon>
    </lineage>
</organism>
<sequence>MSGDAGCPLYVLNGTFKWGEAPSPVLQDVTLAVPQGELVMVLGSVGSGKSTLLAALVGQADRVEGSVYCQIVRHAGRWQGSVAYLTQQVWLMNATLRDNILFFRPYDQFRYEATVRACALTHDFALLQDGDLTLYGDKGVNLSGGQRQRIGLARAVYQNADVYLLDDPFSAVDAQVSQHIFHHVLGPSGLLRKKVRCRVATDRWTMSAVQTRVVVTHQLVYLPHADKVVFLHAGRVQEAGTFSELLDRRGALAEFLLHCISEMATRDDFQYDLDVVEDIVTKLAVEYNRSELLT</sequence>
<evidence type="ECO:0000256" key="1">
    <source>
        <dbReference type="ARBA" id="ARBA00022741"/>
    </source>
</evidence>
<dbReference type="Gene3D" id="3.40.50.300">
    <property type="entry name" value="P-loop containing nucleotide triphosphate hydrolases"/>
    <property type="match status" value="1"/>
</dbReference>
<dbReference type="InterPro" id="IPR017871">
    <property type="entry name" value="ABC_transporter-like_CS"/>
</dbReference>
<feature type="domain" description="ABC transporter" evidence="3">
    <location>
        <begin position="9"/>
        <end position="258"/>
    </location>
</feature>
<evidence type="ECO:0000313" key="4">
    <source>
        <dbReference type="EMBL" id="UYV65681.1"/>
    </source>
</evidence>
<name>A0ABY6K9Z6_9ARAC</name>
<dbReference type="Pfam" id="PF00005">
    <property type="entry name" value="ABC_tran"/>
    <property type="match status" value="1"/>
</dbReference>
<dbReference type="InterPro" id="IPR027417">
    <property type="entry name" value="P-loop_NTPase"/>
</dbReference>
<evidence type="ECO:0000256" key="2">
    <source>
        <dbReference type="ARBA" id="ARBA00022840"/>
    </source>
</evidence>
<keyword evidence="5" id="KW-1185">Reference proteome</keyword>
<dbReference type="PROSITE" id="PS00211">
    <property type="entry name" value="ABC_TRANSPORTER_1"/>
    <property type="match status" value="1"/>
</dbReference>
<proteinExistence type="predicted"/>
<dbReference type="InterPro" id="IPR003439">
    <property type="entry name" value="ABC_transporter-like_ATP-bd"/>
</dbReference>
<dbReference type="InterPro" id="IPR003593">
    <property type="entry name" value="AAA+_ATPase"/>
</dbReference>
<evidence type="ECO:0000313" key="5">
    <source>
        <dbReference type="Proteomes" id="UP001235939"/>
    </source>
</evidence>
<keyword evidence="2" id="KW-0067">ATP-binding</keyword>
<dbReference type="SMART" id="SM00382">
    <property type="entry name" value="AAA"/>
    <property type="match status" value="1"/>
</dbReference>
<reference evidence="4 5" key="1">
    <citation type="submission" date="2022-01" db="EMBL/GenBank/DDBJ databases">
        <title>A chromosomal length assembly of Cordylochernes scorpioides.</title>
        <authorList>
            <person name="Zeh D."/>
            <person name="Zeh J."/>
        </authorList>
    </citation>
    <scope>NUCLEOTIDE SEQUENCE [LARGE SCALE GENOMIC DNA]</scope>
    <source>
        <strain evidence="4">IN4F17</strain>
        <tissue evidence="4">Whole Body</tissue>
    </source>
</reference>
<dbReference type="InterPro" id="IPR050173">
    <property type="entry name" value="ABC_transporter_C-like"/>
</dbReference>
<dbReference type="EMBL" id="CP092865">
    <property type="protein sequence ID" value="UYV65681.1"/>
    <property type="molecule type" value="Genomic_DNA"/>
</dbReference>
<gene>
    <name evidence="4" type="ORF">LAZ67_3005064</name>
</gene>
<dbReference type="SUPFAM" id="SSF52540">
    <property type="entry name" value="P-loop containing nucleoside triphosphate hydrolases"/>
    <property type="match status" value="1"/>
</dbReference>
<evidence type="ECO:0000259" key="3">
    <source>
        <dbReference type="PROSITE" id="PS50893"/>
    </source>
</evidence>
<dbReference type="PROSITE" id="PS50893">
    <property type="entry name" value="ABC_TRANSPORTER_2"/>
    <property type="match status" value="1"/>
</dbReference>